<sequence length="101" mass="10953">MHEGPSMTDLIDNTSRRRFELPVGGEVAFADYAVEGGRLVLSHTSVPSALEGRGVGSTLVRAVLDTARARGMRVVSRCSFVTAFIRRHPEYADLLERPPGG</sequence>
<dbReference type="PROSITE" id="PS51729">
    <property type="entry name" value="GNAT_YJDJ"/>
    <property type="match status" value="1"/>
</dbReference>
<evidence type="ECO:0000313" key="2">
    <source>
        <dbReference type="EMBL" id="CAP57788.1"/>
    </source>
</evidence>
<accession>A9HA36</accession>
<dbReference type="SUPFAM" id="SSF55729">
    <property type="entry name" value="Acyl-CoA N-acyltransferases (Nat)"/>
    <property type="match status" value="1"/>
</dbReference>
<dbReference type="Proteomes" id="UP000001176">
    <property type="component" value="Chromosome"/>
</dbReference>
<feature type="domain" description="N-acetyltransferase" evidence="1">
    <location>
        <begin position="11"/>
        <end position="96"/>
    </location>
</feature>
<evidence type="ECO:0000313" key="3">
    <source>
        <dbReference type="Proteomes" id="UP000001176"/>
    </source>
</evidence>
<dbReference type="PANTHER" id="PTHR31435">
    <property type="entry name" value="PROTEIN NATD1"/>
    <property type="match status" value="1"/>
</dbReference>
<dbReference type="InterPro" id="IPR016181">
    <property type="entry name" value="Acyl_CoA_acyltransferase"/>
</dbReference>
<dbReference type="KEGG" id="gdi:GDI3845"/>
<gene>
    <name evidence="2" type="ordered locus">GDI3845</name>
</gene>
<name>A9HA36_GLUDA</name>
<dbReference type="InterPro" id="IPR045057">
    <property type="entry name" value="Gcn5-rel_NAT"/>
</dbReference>
<dbReference type="InterPro" id="IPR031165">
    <property type="entry name" value="GNAT_YJDJ"/>
</dbReference>
<dbReference type="Pfam" id="PF14542">
    <property type="entry name" value="Acetyltransf_CG"/>
    <property type="match status" value="1"/>
</dbReference>
<dbReference type="PANTHER" id="PTHR31435:SF10">
    <property type="entry name" value="BSR4717 PROTEIN"/>
    <property type="match status" value="1"/>
</dbReference>
<organism evidence="2 3">
    <name type="scientific">Gluconacetobacter diazotrophicus (strain ATCC 49037 / DSM 5601 / CCUG 37298 / CIP 103539 / LMG 7603 / PAl5)</name>
    <dbReference type="NCBI Taxonomy" id="272568"/>
    <lineage>
        <taxon>Bacteria</taxon>
        <taxon>Pseudomonadati</taxon>
        <taxon>Pseudomonadota</taxon>
        <taxon>Alphaproteobacteria</taxon>
        <taxon>Acetobacterales</taxon>
        <taxon>Acetobacteraceae</taxon>
        <taxon>Gluconacetobacter</taxon>
    </lineage>
</organism>
<protein>
    <recommendedName>
        <fullName evidence="1">N-acetyltransferase domain-containing protein</fullName>
    </recommendedName>
</protein>
<reference evidence="2 3" key="1">
    <citation type="journal article" date="2009" name="BMC Genomics">
        <title>Complete genome sequence of the sugarcane nitrogen-fixing endophyte Gluconacetobacter diazotrophicus Pal5.</title>
        <authorList>
            <person name="Bertalan M."/>
            <person name="Albano R."/>
            <person name="Padua V."/>
            <person name="Rouws L."/>
            <person name="Rojas C."/>
            <person name="Hemerly A."/>
            <person name="Teixeira K."/>
            <person name="Schwab S."/>
            <person name="Araujo J."/>
            <person name="Oliveira A."/>
            <person name="Franca L."/>
            <person name="Magalhaes V."/>
            <person name="Alqueres S."/>
            <person name="Cardoso A."/>
            <person name="Almeida W."/>
            <person name="Loureiro M.M."/>
            <person name="Nogueira E."/>
            <person name="Cidade D."/>
            <person name="Oliveira D."/>
            <person name="Simao T."/>
            <person name="Macedo J."/>
            <person name="Valadao A."/>
            <person name="Dreschsel M."/>
            <person name="Freitas F."/>
            <person name="Vidal M."/>
            <person name="Guedes H."/>
            <person name="Rodrigues E."/>
            <person name="Meneses C."/>
            <person name="Brioso P."/>
            <person name="Pozzer L."/>
            <person name="Figueiredo D."/>
            <person name="Montano H."/>
            <person name="Junior J."/>
            <person name="Filho G."/>
            <person name="Flores V."/>
            <person name="Ferreira B."/>
            <person name="Branco A."/>
            <person name="Gonzalez P."/>
            <person name="Guillobel H."/>
            <person name="Lemos M."/>
            <person name="Seibel L."/>
            <person name="Macedo J."/>
            <person name="Alves-Ferreira M."/>
            <person name="Sachetto-Martins G."/>
            <person name="Coelho A."/>
            <person name="Santos E."/>
            <person name="Amaral G."/>
            <person name="Neves A."/>
            <person name="Pacheco A.B."/>
            <person name="Carvalho D."/>
            <person name="Lery L."/>
            <person name="Bisch P."/>
            <person name="Rossle S.C."/>
            <person name="Urmenyi T."/>
            <person name="Kruger W.V."/>
            <person name="Martins O."/>
            <person name="Baldani J.I."/>
            <person name="Ferreira P.C."/>
        </authorList>
    </citation>
    <scope>NUCLEOTIDE SEQUENCE [LARGE SCALE GENOMIC DNA]</scope>
    <source>
        <strain evidence="3">ATCC 49037 / DSM 5601 / CCUG 37298 / CIP 103539 / LMG 7603 / PAl5</strain>
    </source>
</reference>
<dbReference type="EMBL" id="AM889285">
    <property type="protein sequence ID" value="CAP57788.1"/>
    <property type="molecule type" value="Genomic_DNA"/>
</dbReference>
<evidence type="ECO:0000259" key="1">
    <source>
        <dbReference type="PROSITE" id="PS51729"/>
    </source>
</evidence>
<proteinExistence type="predicted"/>
<keyword evidence="3" id="KW-1185">Reference proteome</keyword>
<dbReference type="CDD" id="cd04301">
    <property type="entry name" value="NAT_SF"/>
    <property type="match status" value="1"/>
</dbReference>
<dbReference type="Gene3D" id="3.40.630.30">
    <property type="match status" value="1"/>
</dbReference>
<dbReference type="AlphaFoldDB" id="A9HA36"/>